<dbReference type="RefSeq" id="WP_012593867.1">
    <property type="nucleotide sequence ID" value="NC_011726.1"/>
</dbReference>
<organism evidence="2 3">
    <name type="scientific">Rippkaea orientalis (strain PCC 8801 / RF-1)</name>
    <name type="common">Cyanothece sp. (strain PCC 8801)</name>
    <dbReference type="NCBI Taxonomy" id="41431"/>
    <lineage>
        <taxon>Bacteria</taxon>
        <taxon>Bacillati</taxon>
        <taxon>Cyanobacteriota</taxon>
        <taxon>Cyanophyceae</taxon>
        <taxon>Oscillatoriophycideae</taxon>
        <taxon>Chroococcales</taxon>
        <taxon>Aphanothecaceae</taxon>
        <taxon>Rippkaea</taxon>
        <taxon>Rippkaea orientalis</taxon>
    </lineage>
</organism>
<protein>
    <submittedName>
        <fullName evidence="2">Uncharacterized protein</fullName>
    </submittedName>
</protein>
<dbReference type="EMBL" id="CP001287">
    <property type="protein sequence ID" value="ACK64590.1"/>
    <property type="molecule type" value="Genomic_DNA"/>
</dbReference>
<dbReference type="HOGENOM" id="CLU_181367_0_0_3"/>
<keyword evidence="1" id="KW-0812">Transmembrane</keyword>
<dbReference type="eggNOG" id="ENOG5033BV3">
    <property type="taxonomic scope" value="Bacteria"/>
</dbReference>
<reference evidence="3" key="1">
    <citation type="journal article" date="2011" name="MBio">
        <title>Novel metabolic attributes of the genus Cyanothece, comprising a group of unicellular nitrogen-fixing Cyanobacteria.</title>
        <authorList>
            <person name="Bandyopadhyay A."/>
            <person name="Elvitigala T."/>
            <person name="Welsh E."/>
            <person name="Stockel J."/>
            <person name="Liberton M."/>
            <person name="Min H."/>
            <person name="Sherman L.A."/>
            <person name="Pakrasi H.B."/>
        </authorList>
    </citation>
    <scope>NUCLEOTIDE SEQUENCE [LARGE SCALE GENOMIC DNA]</scope>
    <source>
        <strain evidence="3">PCC 8801</strain>
    </source>
</reference>
<feature type="transmembrane region" description="Helical" evidence="1">
    <location>
        <begin position="6"/>
        <end position="24"/>
    </location>
</feature>
<evidence type="ECO:0000313" key="2">
    <source>
        <dbReference type="EMBL" id="ACK64590.1"/>
    </source>
</evidence>
<keyword evidence="3" id="KW-1185">Reference proteome</keyword>
<dbReference type="Proteomes" id="UP000008204">
    <property type="component" value="Chromosome"/>
</dbReference>
<feature type="transmembrane region" description="Helical" evidence="1">
    <location>
        <begin position="36"/>
        <end position="55"/>
    </location>
</feature>
<name>B7JVL9_RIPO1</name>
<dbReference type="OrthoDB" id="462174at2"/>
<sequence>MNIRVIIFSAIMTALIGAMIGLALTKISQREQRRNILIIGGASVGFVIGAFQASIREQKRIRDEEFGDSDELQ</sequence>
<keyword evidence="1" id="KW-0472">Membrane</keyword>
<evidence type="ECO:0000313" key="3">
    <source>
        <dbReference type="Proteomes" id="UP000008204"/>
    </source>
</evidence>
<accession>B7JVL9</accession>
<keyword evidence="1" id="KW-1133">Transmembrane helix</keyword>
<gene>
    <name evidence="2" type="ordered locus">PCC8801_0498</name>
</gene>
<proteinExistence type="predicted"/>
<dbReference type="KEGG" id="cyp:PCC8801_0498"/>
<dbReference type="AlphaFoldDB" id="B7JVL9"/>
<evidence type="ECO:0000256" key="1">
    <source>
        <dbReference type="SAM" id="Phobius"/>
    </source>
</evidence>